<evidence type="ECO:0000256" key="1">
    <source>
        <dbReference type="ARBA" id="ARBA00006914"/>
    </source>
</evidence>
<dbReference type="Proteomes" id="UP001317779">
    <property type="component" value="Chromosome"/>
</dbReference>
<protein>
    <submittedName>
        <fullName evidence="5">ATPase</fullName>
    </submittedName>
</protein>
<organism evidence="5 6">
    <name type="scientific">Microbacterium terricola</name>
    <dbReference type="NCBI Taxonomy" id="344163"/>
    <lineage>
        <taxon>Bacteria</taxon>
        <taxon>Bacillati</taxon>
        <taxon>Actinomycetota</taxon>
        <taxon>Actinomycetes</taxon>
        <taxon>Micrococcales</taxon>
        <taxon>Microbacteriaceae</taxon>
        <taxon>Microbacterium</taxon>
    </lineage>
</organism>
<dbReference type="EMBL" id="AP027141">
    <property type="protein sequence ID" value="BDV31556.1"/>
    <property type="molecule type" value="Genomic_DNA"/>
</dbReference>
<dbReference type="SUPFAM" id="SSF52540">
    <property type="entry name" value="P-loop containing nucleoside triphosphate hydrolases"/>
    <property type="match status" value="1"/>
</dbReference>
<dbReference type="RefSeq" id="WP_263797854.1">
    <property type="nucleotide sequence ID" value="NZ_AP027141.1"/>
</dbReference>
<dbReference type="InterPro" id="IPR003593">
    <property type="entry name" value="AAA+_ATPase"/>
</dbReference>
<reference evidence="5 6" key="1">
    <citation type="submission" date="2022-12" db="EMBL/GenBank/DDBJ databases">
        <title>Microbacterium terricola strain KV-448 chromosome, complete genome.</title>
        <authorList>
            <person name="Oshima T."/>
            <person name="Moriya T."/>
            <person name="Bessho Y."/>
        </authorList>
    </citation>
    <scope>NUCLEOTIDE SEQUENCE [LARGE SCALE GENOMIC DNA]</scope>
    <source>
        <strain evidence="5 6">KV-448</strain>
    </source>
</reference>
<sequence length="641" mass="68204">MTERLLPPSIDPRVVGLRERARAVLGVAVMGAGDGSLFVDGARSLLAADAGARDDLGGLFGLSADAAAVLTLALAPDLDAELGVVFGALAGDPTVQRPSLALALRLLFEHPSPDARIIDELRRHGLAVAAPRDFEPLIAAPLVPSPGLVAHLIGTPSLPSWCATADGAGLAADAEALELSVPTAARLNAEDAVRTADLDVLQLWGPDRRSLREAAALAARSLGKDVIFTTRADQEAVAELRREAVLRAALIVIDGDGGEPTRLSGRAITLLRPLIQLSDARETGAVPPGAVVRAVEVGELGVTERETVWRAALPTGASLHAPRLARRFRLAGWQIRSAIEALAATPGAPSGDRLRIETVEAAARAQTGRELERLAPHVDALARWRELVLPPDALEQLDEVVSRVDAKATVVETWGFGERRRTHPIAALFLGPSGTGKTMAAEAIAARLGLSLHVIDLSRVVSKYIGETEQQLDAIFEAASRTNAVLFFDEADALFGKRSEVRDAHDRYANIEVSYLLQRMESYDGVTLLATNLASNIDEAFTRRLDFTVHFPFPGPPARRILWAQAWPASTPLEVDGATLDDLAESYELAGGSIRNVAVAAAFLAARDGTAVTDAHVDHALRRELRKLGAGTHDRDRLVIA</sequence>
<accession>A0ABM8E199</accession>
<evidence type="ECO:0000313" key="6">
    <source>
        <dbReference type="Proteomes" id="UP001317779"/>
    </source>
</evidence>
<dbReference type="InterPro" id="IPR050221">
    <property type="entry name" value="26S_Proteasome_ATPase"/>
</dbReference>
<dbReference type="InterPro" id="IPR027417">
    <property type="entry name" value="P-loop_NTPase"/>
</dbReference>
<dbReference type="SMART" id="SM00382">
    <property type="entry name" value="AAA"/>
    <property type="match status" value="1"/>
</dbReference>
<evidence type="ECO:0000256" key="3">
    <source>
        <dbReference type="ARBA" id="ARBA00022840"/>
    </source>
</evidence>
<keyword evidence="3" id="KW-0067">ATP-binding</keyword>
<name>A0ABM8E199_9MICO</name>
<dbReference type="CDD" id="cd19481">
    <property type="entry name" value="RecA-like_protease"/>
    <property type="match status" value="1"/>
</dbReference>
<proteinExistence type="inferred from homology"/>
<dbReference type="PANTHER" id="PTHR23073">
    <property type="entry name" value="26S PROTEASOME REGULATORY SUBUNIT"/>
    <property type="match status" value="1"/>
</dbReference>
<keyword evidence="2" id="KW-0547">Nucleotide-binding</keyword>
<feature type="domain" description="AAA+ ATPase" evidence="4">
    <location>
        <begin position="423"/>
        <end position="555"/>
    </location>
</feature>
<evidence type="ECO:0000256" key="2">
    <source>
        <dbReference type="ARBA" id="ARBA00022741"/>
    </source>
</evidence>
<evidence type="ECO:0000259" key="4">
    <source>
        <dbReference type="SMART" id="SM00382"/>
    </source>
</evidence>
<dbReference type="Gene3D" id="3.40.50.300">
    <property type="entry name" value="P-loop containing nucleotide triphosphate hydrolases"/>
    <property type="match status" value="1"/>
</dbReference>
<gene>
    <name evidence="5" type="ORF">Microterr_22160</name>
</gene>
<dbReference type="Pfam" id="PF00004">
    <property type="entry name" value="AAA"/>
    <property type="match status" value="1"/>
</dbReference>
<evidence type="ECO:0000313" key="5">
    <source>
        <dbReference type="EMBL" id="BDV31556.1"/>
    </source>
</evidence>
<dbReference type="InterPro" id="IPR003959">
    <property type="entry name" value="ATPase_AAA_core"/>
</dbReference>
<comment type="similarity">
    <text evidence="1">Belongs to the AAA ATPase family.</text>
</comment>
<keyword evidence="6" id="KW-1185">Reference proteome</keyword>